<dbReference type="GO" id="GO:0016747">
    <property type="term" value="F:acyltransferase activity, transferring groups other than amino-acyl groups"/>
    <property type="evidence" value="ECO:0007669"/>
    <property type="project" value="InterPro"/>
</dbReference>
<evidence type="ECO:0000259" key="2">
    <source>
        <dbReference type="Pfam" id="PF01757"/>
    </source>
</evidence>
<feature type="transmembrane region" description="Helical" evidence="1">
    <location>
        <begin position="263"/>
        <end position="284"/>
    </location>
</feature>
<gene>
    <name evidence="3" type="ORF">EXN75_15320</name>
</gene>
<protein>
    <recommendedName>
        <fullName evidence="2">Acyltransferase 3 domain-containing protein</fullName>
    </recommendedName>
</protein>
<proteinExistence type="predicted"/>
<dbReference type="EMBL" id="SGVY01000063">
    <property type="protein sequence ID" value="TFH73889.1"/>
    <property type="molecule type" value="Genomic_DNA"/>
</dbReference>
<feature type="transmembrane region" description="Helical" evidence="1">
    <location>
        <begin position="159"/>
        <end position="178"/>
    </location>
</feature>
<keyword evidence="1" id="KW-1133">Transmembrane helix</keyword>
<organism evidence="3 4">
    <name type="scientific">Segatella hominis</name>
    <dbReference type="NCBI Taxonomy" id="2518605"/>
    <lineage>
        <taxon>Bacteria</taxon>
        <taxon>Pseudomonadati</taxon>
        <taxon>Bacteroidota</taxon>
        <taxon>Bacteroidia</taxon>
        <taxon>Bacteroidales</taxon>
        <taxon>Prevotellaceae</taxon>
        <taxon>Segatella</taxon>
    </lineage>
</organism>
<feature type="transmembrane region" description="Helical" evidence="1">
    <location>
        <begin position="20"/>
        <end position="35"/>
    </location>
</feature>
<feature type="transmembrane region" description="Helical" evidence="1">
    <location>
        <begin position="238"/>
        <end position="256"/>
    </location>
</feature>
<accession>A0A4Y8V1U3</accession>
<keyword evidence="1" id="KW-0472">Membrane</keyword>
<evidence type="ECO:0000313" key="3">
    <source>
        <dbReference type="EMBL" id="TFH73889.1"/>
    </source>
</evidence>
<feature type="transmembrane region" description="Helical" evidence="1">
    <location>
        <begin position="296"/>
        <end position="313"/>
    </location>
</feature>
<keyword evidence="1" id="KW-0812">Transmembrane</keyword>
<feature type="domain" description="Acyltransferase 3" evidence="2">
    <location>
        <begin position="20"/>
        <end position="312"/>
    </location>
</feature>
<feature type="transmembrane region" description="Helical" evidence="1">
    <location>
        <begin position="215"/>
        <end position="232"/>
    </location>
</feature>
<reference evidence="3 4" key="1">
    <citation type="submission" date="2019-02" db="EMBL/GenBank/DDBJ databases">
        <title>Draft Genome Sequence of the Prevotella sp. BCRC 81118, Isolated from Human Feces.</title>
        <authorList>
            <person name="Huang C.-H."/>
        </authorList>
    </citation>
    <scope>NUCLEOTIDE SEQUENCE [LARGE SCALE GENOMIC DNA]</scope>
    <source>
        <strain evidence="3 4">BCRC 81118</strain>
    </source>
</reference>
<dbReference type="Proteomes" id="UP000297872">
    <property type="component" value="Unassembled WGS sequence"/>
</dbReference>
<dbReference type="OrthoDB" id="9807022at2"/>
<dbReference type="InterPro" id="IPR002656">
    <property type="entry name" value="Acyl_transf_3_dom"/>
</dbReference>
<feature type="transmembrane region" description="Helical" evidence="1">
    <location>
        <begin position="93"/>
        <end position="112"/>
    </location>
</feature>
<keyword evidence="4" id="KW-1185">Reference proteome</keyword>
<dbReference type="AlphaFoldDB" id="A0A4Y8V1U3"/>
<evidence type="ECO:0000256" key="1">
    <source>
        <dbReference type="SAM" id="Phobius"/>
    </source>
</evidence>
<comment type="caution">
    <text evidence="3">The sequence shown here is derived from an EMBL/GenBank/DDBJ whole genome shotgun (WGS) entry which is preliminary data.</text>
</comment>
<sequence>MLYIMLKSKNSFDKNVSSQLKAFALVLMVMHHLWHRPYFALFEPIDYGYLLLSIGMMGKICVGMFLFVSGYGLMASYCSRGNGFHIWRRLKKVLLPFWLIVILVAPFLLIIHEVKWYQVVTDALLLTRNMNGNWWFMQTYVIYVICFPLFAKSLQYNKVWIFLLIVSVVCFQPLAKFLRYYSEAGHYVLHYFPLLYSGMIARKFSLFDFLAAKRVWYRLFLVVALVVARFALGWNILNIGLIIAMIMFLIDIQGYLSDKVKRGFDFLGKMSMNMWLIHLFFINYGFHFRNPFADLAWIYLESLVAAYIIWCVYHKLCGYKW</sequence>
<feature type="transmembrane region" description="Helical" evidence="1">
    <location>
        <begin position="47"/>
        <end position="73"/>
    </location>
</feature>
<name>A0A4Y8V1U3_9BACT</name>
<evidence type="ECO:0000313" key="4">
    <source>
        <dbReference type="Proteomes" id="UP000297872"/>
    </source>
</evidence>
<feature type="transmembrane region" description="Helical" evidence="1">
    <location>
        <begin position="132"/>
        <end position="150"/>
    </location>
</feature>
<dbReference type="Pfam" id="PF01757">
    <property type="entry name" value="Acyl_transf_3"/>
    <property type="match status" value="1"/>
</dbReference>